<dbReference type="AlphaFoldDB" id="A0AA36EWM6"/>
<evidence type="ECO:0000313" key="2">
    <source>
        <dbReference type="EMBL" id="CAI9716074.1"/>
    </source>
</evidence>
<dbReference type="InterPro" id="IPR018790">
    <property type="entry name" value="DUF2358"/>
</dbReference>
<dbReference type="PANTHER" id="PTHR31094:SF2">
    <property type="entry name" value="RIKEN CDNA 2310061I04 GENE"/>
    <property type="match status" value="1"/>
</dbReference>
<sequence length="427" mass="48732">MLLCARILNLKPIGGTHIRAVFFVTHSQKTKTVSGLGDVCFVRSPEDRCETTNRGHLTLLNWRNTKFIEESFYNEFYADGIKKNNNNNRRKKKPASGVWLSNKTESLPLSELKSNYSLSVYVEPFNNSLIDISNFSQYSSNVFIPKDYKCIFPSQLSSAEQMVSPTKNNFVQALPSSKTSYLIMAFPFSNTPKQTMALNKGSHLCPLKPAIDNAVVNSSVDLFTRSPSNANKTPAKKEKTGGPSEEQLILMKEKLITIVPQFFKKPHDYRIYHPDVVFVNNFWGRKITRKGIRAYMLELVKVRMLSHMKYAHLQMSILNISIKPETASIRLHWRVSGLPQLKTLQIWNFMPWTYRSSLKSESQFFEGISTLFLNSDGLIYKHVVDRMISDEELLTEKNPDLALKLGLLFGLLPRTGFLQCGISVLRK</sequence>
<dbReference type="PANTHER" id="PTHR31094">
    <property type="entry name" value="RIKEN CDNA 2310061I04 GENE"/>
    <property type="match status" value="1"/>
</dbReference>
<evidence type="ECO:0000256" key="1">
    <source>
        <dbReference type="SAM" id="MobiDB-lite"/>
    </source>
</evidence>
<dbReference type="Pfam" id="PF10184">
    <property type="entry name" value="DUF2358"/>
    <property type="match status" value="1"/>
</dbReference>
<keyword evidence="3" id="KW-1185">Reference proteome</keyword>
<accession>A0AA36EWM6</accession>
<gene>
    <name evidence="2" type="ORF">OCTVUL_1B020824</name>
</gene>
<name>A0AA36EWM6_OCTVU</name>
<dbReference type="Proteomes" id="UP001162480">
    <property type="component" value="Chromosome 1"/>
</dbReference>
<organism evidence="2 3">
    <name type="scientific">Octopus vulgaris</name>
    <name type="common">Common octopus</name>
    <dbReference type="NCBI Taxonomy" id="6645"/>
    <lineage>
        <taxon>Eukaryota</taxon>
        <taxon>Metazoa</taxon>
        <taxon>Spiralia</taxon>
        <taxon>Lophotrochozoa</taxon>
        <taxon>Mollusca</taxon>
        <taxon>Cephalopoda</taxon>
        <taxon>Coleoidea</taxon>
        <taxon>Octopodiformes</taxon>
        <taxon>Octopoda</taxon>
        <taxon>Incirrata</taxon>
        <taxon>Octopodidae</taxon>
        <taxon>Octopus</taxon>
    </lineage>
</organism>
<dbReference type="EMBL" id="OX597814">
    <property type="protein sequence ID" value="CAI9716074.1"/>
    <property type="molecule type" value="Genomic_DNA"/>
</dbReference>
<evidence type="ECO:0000313" key="3">
    <source>
        <dbReference type="Proteomes" id="UP001162480"/>
    </source>
</evidence>
<feature type="region of interest" description="Disordered" evidence="1">
    <location>
        <begin position="225"/>
        <end position="244"/>
    </location>
</feature>
<proteinExistence type="predicted"/>
<protein>
    <submittedName>
        <fullName evidence="2">Uncharacterized protein</fullName>
    </submittedName>
</protein>
<reference evidence="2" key="1">
    <citation type="submission" date="2023-08" db="EMBL/GenBank/DDBJ databases">
        <authorList>
            <person name="Alioto T."/>
            <person name="Alioto T."/>
            <person name="Gomez Garrido J."/>
        </authorList>
    </citation>
    <scope>NUCLEOTIDE SEQUENCE</scope>
</reference>